<dbReference type="SUPFAM" id="SSF51161">
    <property type="entry name" value="Trimeric LpxA-like enzymes"/>
    <property type="match status" value="1"/>
</dbReference>
<accession>A0A1N7QH94</accession>
<evidence type="ECO:0000313" key="2">
    <source>
        <dbReference type="Proteomes" id="UP000186141"/>
    </source>
</evidence>
<reference evidence="1 2" key="1">
    <citation type="submission" date="2017-01" db="EMBL/GenBank/DDBJ databases">
        <authorList>
            <person name="Mah S.A."/>
            <person name="Swanson W.J."/>
            <person name="Moy G.W."/>
            <person name="Vacquier V.D."/>
        </authorList>
    </citation>
    <scope>NUCLEOTIDE SEQUENCE [LARGE SCALE GENOMIC DNA]</scope>
    <source>
        <strain evidence="1 2">DSM 26375</strain>
    </source>
</reference>
<dbReference type="AlphaFoldDB" id="A0A1N7QH94"/>
<dbReference type="Gene3D" id="2.160.10.10">
    <property type="entry name" value="Hexapeptide repeat proteins"/>
    <property type="match status" value="1"/>
</dbReference>
<keyword evidence="2" id="KW-1185">Reference proteome</keyword>
<organism evidence="1 2">
    <name type="scientific">Gemmobacter megaterium</name>
    <dbReference type="NCBI Taxonomy" id="1086013"/>
    <lineage>
        <taxon>Bacteria</taxon>
        <taxon>Pseudomonadati</taxon>
        <taxon>Pseudomonadota</taxon>
        <taxon>Alphaproteobacteria</taxon>
        <taxon>Rhodobacterales</taxon>
        <taxon>Paracoccaceae</taxon>
        <taxon>Gemmobacter</taxon>
    </lineage>
</organism>
<dbReference type="Proteomes" id="UP000186141">
    <property type="component" value="Unassembled WGS sequence"/>
</dbReference>
<dbReference type="STRING" id="1086013.SAMN05421774_11150"/>
<sequence>MPDVKIGFGSVIAAGAILTSNVPEKVVFAGVPARMVRQNVTWSRHVYGFSEGELAAFGEKFGANPPVRGGHGL</sequence>
<evidence type="ECO:0008006" key="3">
    <source>
        <dbReference type="Google" id="ProtNLM"/>
    </source>
</evidence>
<proteinExistence type="predicted"/>
<evidence type="ECO:0000313" key="1">
    <source>
        <dbReference type="EMBL" id="SIT22281.1"/>
    </source>
</evidence>
<dbReference type="InterPro" id="IPR011004">
    <property type="entry name" value="Trimer_LpxA-like_sf"/>
</dbReference>
<name>A0A1N7QH94_9RHOB</name>
<dbReference type="EMBL" id="FTOT01000011">
    <property type="protein sequence ID" value="SIT22281.1"/>
    <property type="molecule type" value="Genomic_DNA"/>
</dbReference>
<gene>
    <name evidence="1" type="ORF">SAMN05421774_11150</name>
</gene>
<protein>
    <recommendedName>
        <fullName evidence="3">Transferase hexapeptide (Six repeat-containing protein)</fullName>
    </recommendedName>
</protein>